<dbReference type="EMBL" id="FRCA01000001">
    <property type="protein sequence ID" value="SHL52559.1"/>
    <property type="molecule type" value="Genomic_DNA"/>
</dbReference>
<evidence type="ECO:0000256" key="2">
    <source>
        <dbReference type="ARBA" id="ARBA00023125"/>
    </source>
</evidence>
<dbReference type="InterPro" id="IPR036390">
    <property type="entry name" value="WH_DNA-bd_sf"/>
</dbReference>
<dbReference type="STRING" id="44933.SAMN05660971_00837"/>
<dbReference type="SUPFAM" id="SSF46785">
    <property type="entry name" value="Winged helix' DNA-binding domain"/>
    <property type="match status" value="1"/>
</dbReference>
<dbReference type="GO" id="GO:0003677">
    <property type="term" value="F:DNA binding"/>
    <property type="evidence" value="ECO:0007669"/>
    <property type="project" value="UniProtKB-KW"/>
</dbReference>
<feature type="domain" description="HTH gntR-type" evidence="4">
    <location>
        <begin position="23"/>
        <end position="91"/>
    </location>
</feature>
<dbReference type="Pfam" id="PF07729">
    <property type="entry name" value="FCD"/>
    <property type="match status" value="1"/>
</dbReference>
<protein>
    <submittedName>
        <fullName evidence="6">DNA-binding transcriptional regulator, FadR family</fullName>
    </submittedName>
    <submittedName>
        <fullName evidence="5">GntR family transcriptional regulator</fullName>
    </submittedName>
</protein>
<dbReference type="Proteomes" id="UP000184123">
    <property type="component" value="Unassembled WGS sequence"/>
</dbReference>
<keyword evidence="3" id="KW-0804">Transcription</keyword>
<dbReference type="PANTHER" id="PTHR43537:SF5">
    <property type="entry name" value="UXU OPERON TRANSCRIPTIONAL REGULATOR"/>
    <property type="match status" value="1"/>
</dbReference>
<evidence type="ECO:0000259" key="4">
    <source>
        <dbReference type="PROSITE" id="PS50949"/>
    </source>
</evidence>
<evidence type="ECO:0000313" key="7">
    <source>
        <dbReference type="Proteomes" id="UP000184123"/>
    </source>
</evidence>
<dbReference type="Pfam" id="PF00392">
    <property type="entry name" value="GntR"/>
    <property type="match status" value="1"/>
</dbReference>
<dbReference type="InterPro" id="IPR008920">
    <property type="entry name" value="TF_FadR/GntR_C"/>
</dbReference>
<gene>
    <name evidence="5" type="ORF">HCU01_00120</name>
    <name evidence="6" type="ORF">SAMN05660971_00837</name>
</gene>
<organism evidence="6 7">
    <name type="scientific">Halomonas cupida</name>
    <dbReference type="NCBI Taxonomy" id="44933"/>
    <lineage>
        <taxon>Bacteria</taxon>
        <taxon>Pseudomonadati</taxon>
        <taxon>Pseudomonadota</taxon>
        <taxon>Gammaproteobacteria</taxon>
        <taxon>Oceanospirillales</taxon>
        <taxon>Halomonadaceae</taxon>
        <taxon>Halomonas</taxon>
    </lineage>
</organism>
<dbReference type="PROSITE" id="PS50949">
    <property type="entry name" value="HTH_GNTR"/>
    <property type="match status" value="1"/>
</dbReference>
<sequence>MAVRPEPRSETATLNVQKLTREGSLSMHVADQLEGLITGGDISVGDRLPTESGLCESFGVSRTVIREAVAHLKSLGLVEARRGVGTTVIRTAPAEAMPAKRIRPTTVEDILHVIELRLNLEPAAAALAAERHTEEDRERILAGHKAFVEARAKHTLAREEDFEFHHAIARATHNPFFAVLFEQLNLSAIPRSKLVSSEVNTATADVYLKRVEDEHQAVVDAILARDPEQAREAMQQHLSRARQTYQQFQVSE</sequence>
<dbReference type="Proteomes" id="UP000321726">
    <property type="component" value="Unassembled WGS sequence"/>
</dbReference>
<dbReference type="AlphaFoldDB" id="A0A1M7BD84"/>
<dbReference type="PRINTS" id="PR00035">
    <property type="entry name" value="HTHGNTR"/>
</dbReference>
<dbReference type="EMBL" id="BJXU01000001">
    <property type="protein sequence ID" value="GEN22063.1"/>
    <property type="molecule type" value="Genomic_DNA"/>
</dbReference>
<evidence type="ECO:0000256" key="1">
    <source>
        <dbReference type="ARBA" id="ARBA00023015"/>
    </source>
</evidence>
<dbReference type="OrthoDB" id="1040417at2"/>
<dbReference type="SUPFAM" id="SSF48008">
    <property type="entry name" value="GntR ligand-binding domain-like"/>
    <property type="match status" value="1"/>
</dbReference>
<dbReference type="CDD" id="cd07377">
    <property type="entry name" value="WHTH_GntR"/>
    <property type="match status" value="1"/>
</dbReference>
<evidence type="ECO:0000313" key="8">
    <source>
        <dbReference type="Proteomes" id="UP000321726"/>
    </source>
</evidence>
<dbReference type="Gene3D" id="1.20.120.530">
    <property type="entry name" value="GntR ligand-binding domain-like"/>
    <property type="match status" value="1"/>
</dbReference>
<accession>A0A1M7BD84</accession>
<dbReference type="InterPro" id="IPR036388">
    <property type="entry name" value="WH-like_DNA-bd_sf"/>
</dbReference>
<dbReference type="SMART" id="SM00895">
    <property type="entry name" value="FCD"/>
    <property type="match status" value="1"/>
</dbReference>
<reference evidence="6 7" key="1">
    <citation type="submission" date="2016-11" db="EMBL/GenBank/DDBJ databases">
        <authorList>
            <person name="Jaros S."/>
            <person name="Januszkiewicz K."/>
            <person name="Wedrychowicz H."/>
        </authorList>
    </citation>
    <scope>NUCLEOTIDE SEQUENCE [LARGE SCALE GENOMIC DNA]</scope>
    <source>
        <strain evidence="6 7">DSM 4740</strain>
    </source>
</reference>
<dbReference type="GO" id="GO:0003700">
    <property type="term" value="F:DNA-binding transcription factor activity"/>
    <property type="evidence" value="ECO:0007669"/>
    <property type="project" value="InterPro"/>
</dbReference>
<dbReference type="PANTHER" id="PTHR43537">
    <property type="entry name" value="TRANSCRIPTIONAL REGULATOR, GNTR FAMILY"/>
    <property type="match status" value="1"/>
</dbReference>
<keyword evidence="2 6" id="KW-0238">DNA-binding</keyword>
<evidence type="ECO:0000313" key="5">
    <source>
        <dbReference type="EMBL" id="GEN22063.1"/>
    </source>
</evidence>
<evidence type="ECO:0000256" key="3">
    <source>
        <dbReference type="ARBA" id="ARBA00023163"/>
    </source>
</evidence>
<dbReference type="SMART" id="SM00345">
    <property type="entry name" value="HTH_GNTR"/>
    <property type="match status" value="1"/>
</dbReference>
<reference evidence="5 8" key="2">
    <citation type="submission" date="2019-07" db="EMBL/GenBank/DDBJ databases">
        <title>Whole genome shotgun sequence of Halomonas cupida NBRC 102219.</title>
        <authorList>
            <person name="Hosoyama A."/>
            <person name="Uohara A."/>
            <person name="Ohji S."/>
            <person name="Ichikawa N."/>
        </authorList>
    </citation>
    <scope>NUCLEOTIDE SEQUENCE [LARGE SCALE GENOMIC DNA]</scope>
    <source>
        <strain evidence="5 8">NBRC 102219</strain>
    </source>
</reference>
<keyword evidence="1" id="KW-0805">Transcription regulation</keyword>
<keyword evidence="8" id="KW-1185">Reference proteome</keyword>
<name>A0A1M7BD84_9GAMM</name>
<dbReference type="InterPro" id="IPR011711">
    <property type="entry name" value="GntR_C"/>
</dbReference>
<dbReference type="InterPro" id="IPR000524">
    <property type="entry name" value="Tscrpt_reg_HTH_GntR"/>
</dbReference>
<evidence type="ECO:0000313" key="6">
    <source>
        <dbReference type="EMBL" id="SHL52559.1"/>
    </source>
</evidence>
<dbReference type="Gene3D" id="1.10.10.10">
    <property type="entry name" value="Winged helix-like DNA-binding domain superfamily/Winged helix DNA-binding domain"/>
    <property type="match status" value="1"/>
</dbReference>
<proteinExistence type="predicted"/>
<dbReference type="RefSeq" id="WP_073433699.1">
    <property type="nucleotide sequence ID" value="NZ_BJXU01000001.1"/>
</dbReference>